<evidence type="ECO:0000256" key="10">
    <source>
        <dbReference type="ARBA" id="ARBA00035686"/>
    </source>
</evidence>
<dbReference type="CDD" id="cd06579">
    <property type="entry name" value="TM_PBP1_transp_AraH_like"/>
    <property type="match status" value="1"/>
</dbReference>
<dbReference type="PANTHER" id="PTHR32196">
    <property type="entry name" value="ABC TRANSPORTER PERMEASE PROTEIN YPHD-RELATED-RELATED"/>
    <property type="match status" value="1"/>
</dbReference>
<feature type="transmembrane region" description="Helical" evidence="12">
    <location>
        <begin position="166"/>
        <end position="190"/>
    </location>
</feature>
<dbReference type="GO" id="GO:0022857">
    <property type="term" value="F:transmembrane transporter activity"/>
    <property type="evidence" value="ECO:0007669"/>
    <property type="project" value="InterPro"/>
</dbReference>
<dbReference type="AlphaFoldDB" id="A0A7W9PZ94"/>
<evidence type="ECO:0000313" key="14">
    <source>
        <dbReference type="Proteomes" id="UP000585836"/>
    </source>
</evidence>
<dbReference type="PANTHER" id="PTHR32196:SF32">
    <property type="entry name" value="XYLOSE TRANSPORT SYSTEM PERMEASE PROTEIN XYLH"/>
    <property type="match status" value="1"/>
</dbReference>
<feature type="transmembrane region" description="Helical" evidence="12">
    <location>
        <begin position="140"/>
        <end position="160"/>
    </location>
</feature>
<evidence type="ECO:0000256" key="1">
    <source>
        <dbReference type="ARBA" id="ARBA00004651"/>
    </source>
</evidence>
<keyword evidence="4" id="KW-0997">Cell inner membrane</keyword>
<gene>
    <name evidence="13" type="ORF">FHS34_006201</name>
</gene>
<keyword evidence="3" id="KW-1003">Cell membrane</keyword>
<comment type="function">
    <text evidence="9">Part of the binding-protein-dependent transport system for D-xylose. Probably responsible for the translocation of the substrate across the membrane.</text>
</comment>
<protein>
    <recommendedName>
        <fullName evidence="10">Xylose transport system permease protein XylH</fullName>
    </recommendedName>
</protein>
<feature type="transmembrane region" description="Helical" evidence="12">
    <location>
        <begin position="115"/>
        <end position="133"/>
    </location>
</feature>
<evidence type="ECO:0000256" key="2">
    <source>
        <dbReference type="ARBA" id="ARBA00022448"/>
    </source>
</evidence>
<reference evidence="13 14" key="1">
    <citation type="submission" date="2020-08" db="EMBL/GenBank/DDBJ databases">
        <title>Genomic Encyclopedia of Type Strains, Phase III (KMG-III): the genomes of soil and plant-associated and newly described type strains.</title>
        <authorList>
            <person name="Whitman W."/>
        </authorList>
    </citation>
    <scope>NUCLEOTIDE SEQUENCE [LARGE SCALE GENOMIC DNA]</scope>
    <source>
        <strain evidence="13 14">CECT 3313</strain>
    </source>
</reference>
<keyword evidence="8 12" id="KW-0472">Membrane</keyword>
<evidence type="ECO:0000313" key="13">
    <source>
        <dbReference type="EMBL" id="MBB5930694.1"/>
    </source>
</evidence>
<feature type="transmembrane region" description="Helical" evidence="12">
    <location>
        <begin position="352"/>
        <end position="371"/>
    </location>
</feature>
<feature type="transmembrane region" description="Helical" evidence="12">
    <location>
        <begin position="89"/>
        <end position="109"/>
    </location>
</feature>
<evidence type="ECO:0000256" key="9">
    <source>
        <dbReference type="ARBA" id="ARBA00035611"/>
    </source>
</evidence>
<comment type="caution">
    <text evidence="13">The sequence shown here is derived from an EMBL/GenBank/DDBJ whole genome shotgun (WGS) entry which is preliminary data.</text>
</comment>
<evidence type="ECO:0000256" key="5">
    <source>
        <dbReference type="ARBA" id="ARBA00022597"/>
    </source>
</evidence>
<keyword evidence="7 12" id="KW-1133">Transmembrane helix</keyword>
<keyword evidence="14" id="KW-1185">Reference proteome</keyword>
<dbReference type="InterPro" id="IPR001851">
    <property type="entry name" value="ABC_transp_permease"/>
</dbReference>
<keyword evidence="6 12" id="KW-0812">Transmembrane</keyword>
<comment type="subcellular location">
    <subcellularLocation>
        <location evidence="1">Cell membrane</location>
        <topology evidence="1">Multi-pass membrane protein</topology>
    </subcellularLocation>
</comment>
<evidence type="ECO:0000256" key="7">
    <source>
        <dbReference type="ARBA" id="ARBA00022989"/>
    </source>
</evidence>
<dbReference type="RefSeq" id="WP_225817687.1">
    <property type="nucleotide sequence ID" value="NZ_BAAAWF010000036.1"/>
</dbReference>
<feature type="transmembrane region" description="Helical" evidence="12">
    <location>
        <begin position="306"/>
        <end position="332"/>
    </location>
</feature>
<evidence type="ECO:0000256" key="11">
    <source>
        <dbReference type="SAM" id="MobiDB-lite"/>
    </source>
</evidence>
<dbReference type="GO" id="GO:0005886">
    <property type="term" value="C:plasma membrane"/>
    <property type="evidence" value="ECO:0007669"/>
    <property type="project" value="UniProtKB-SubCell"/>
</dbReference>
<feature type="region of interest" description="Disordered" evidence="11">
    <location>
        <begin position="1"/>
        <end position="37"/>
    </location>
</feature>
<dbReference type="Pfam" id="PF02653">
    <property type="entry name" value="BPD_transp_2"/>
    <property type="match status" value="1"/>
</dbReference>
<dbReference type="Proteomes" id="UP000585836">
    <property type="component" value="Unassembled WGS sequence"/>
</dbReference>
<dbReference type="EMBL" id="JACHJK010000013">
    <property type="protein sequence ID" value="MBB5930694.1"/>
    <property type="molecule type" value="Genomic_DNA"/>
</dbReference>
<keyword evidence="2" id="KW-0813">Transport</keyword>
<feature type="compositionally biased region" description="Low complexity" evidence="11">
    <location>
        <begin position="20"/>
        <end position="37"/>
    </location>
</feature>
<evidence type="ECO:0000256" key="3">
    <source>
        <dbReference type="ARBA" id="ARBA00022475"/>
    </source>
</evidence>
<name>A0A7W9PZ94_9ACTN</name>
<keyword evidence="5 13" id="KW-0762">Sugar transport</keyword>
<organism evidence="13 14">
    <name type="scientific">Streptomyces echinatus</name>
    <dbReference type="NCBI Taxonomy" id="67293"/>
    <lineage>
        <taxon>Bacteria</taxon>
        <taxon>Bacillati</taxon>
        <taxon>Actinomycetota</taxon>
        <taxon>Actinomycetes</taxon>
        <taxon>Kitasatosporales</taxon>
        <taxon>Streptomycetaceae</taxon>
        <taxon>Streptomyces</taxon>
    </lineage>
</organism>
<feature type="transmembrane region" description="Helical" evidence="12">
    <location>
        <begin position="227"/>
        <end position="242"/>
    </location>
</feature>
<evidence type="ECO:0000256" key="8">
    <source>
        <dbReference type="ARBA" id="ARBA00023136"/>
    </source>
</evidence>
<evidence type="ECO:0000256" key="6">
    <source>
        <dbReference type="ARBA" id="ARBA00022692"/>
    </source>
</evidence>
<evidence type="ECO:0000256" key="4">
    <source>
        <dbReference type="ARBA" id="ARBA00022519"/>
    </source>
</evidence>
<accession>A0A7W9PZ94</accession>
<sequence>MTAAPNRTDAETADGEAADAKTAGGTVDDGTAGHGTADYGTADERILQTSATRKLLARPELGSVVGALAVLVFFAFAADGFLRASSLSTVLYASSAIGIMAVPVALLMIGGEFDLSAGVLVTSSALISSMFSYQMTANTWVGVGVSLLVTLAVGAFNGFVLTRTKLPSFIVTLGTFLMLTGMNLGFTKLIDGTVSTKTIGDMEGFASAHAVFASTLTLGGVDIKVTILWWLGLVALASWILLRTRTGNWIFAVGGNEDAARAVGVPVAATKTGLYMGVAFGAWISGQHLLFSFDAVQSGEGVGNELIYIIAAVIGGCLITGGYGSAVGSAVGALLFGMTSKGIVFAEWNPDWFKFFLGAMLLLATLLNAWVRKRAEAVK</sequence>
<proteinExistence type="predicted"/>
<feature type="transmembrane region" description="Helical" evidence="12">
    <location>
        <begin position="61"/>
        <end position="82"/>
    </location>
</feature>
<evidence type="ECO:0000256" key="12">
    <source>
        <dbReference type="SAM" id="Phobius"/>
    </source>
</evidence>